<accession>A0AAD2JY98</accession>
<sequence length="254" mass="29013">GYNYCHSCTDYQGLMPRPSPDTGYEAMNVCAYCIEYLNITAGGRAHLKGLQLSKLKNYINAYNIRAERAVEKDDLIDAILSAKVRSLAMPDSRAVHIPLLAAANGCLPPANEVRVSCTLHRMARECCVRYIIASILCPTDRTWLARGASFRATQPNRLVRLHCRHDHSKHTANSRARIWPPNLPILDTRHLQDLLPIPDTLRLQDLLLTRSLLRRDLIARAHIRLSRVRIIYLRDIRRIVRHKPGRGHLDRARI</sequence>
<dbReference type="AlphaFoldDB" id="A0AAD2JY98"/>
<reference evidence="1" key="1">
    <citation type="submission" date="2023-11" db="EMBL/GenBank/DDBJ databases">
        <authorList>
            <person name="De Vega J J."/>
            <person name="De Vega J J."/>
        </authorList>
    </citation>
    <scope>NUCLEOTIDE SEQUENCE</scope>
</reference>
<proteinExistence type="predicted"/>
<protein>
    <submittedName>
        <fullName evidence="1">Uncharacterized protein</fullName>
    </submittedName>
</protein>
<evidence type="ECO:0000313" key="2">
    <source>
        <dbReference type="Proteomes" id="UP001295794"/>
    </source>
</evidence>
<comment type="caution">
    <text evidence="1">The sequence shown here is derived from an EMBL/GenBank/DDBJ whole genome shotgun (WGS) entry which is preliminary data.</text>
</comment>
<name>A0AAD2JY98_9AGAR</name>
<dbReference type="EMBL" id="CAVNYO010000138">
    <property type="protein sequence ID" value="CAK5268571.1"/>
    <property type="molecule type" value="Genomic_DNA"/>
</dbReference>
<dbReference type="Gene3D" id="1.10.720.140">
    <property type="match status" value="1"/>
</dbReference>
<evidence type="ECO:0000313" key="1">
    <source>
        <dbReference type="EMBL" id="CAK5268571.1"/>
    </source>
</evidence>
<feature type="non-terminal residue" evidence="1">
    <location>
        <position position="1"/>
    </location>
</feature>
<gene>
    <name evidence="1" type="ORF">MYCIT1_LOCUS11851</name>
</gene>
<organism evidence="1 2">
    <name type="scientific">Mycena citricolor</name>
    <dbReference type="NCBI Taxonomy" id="2018698"/>
    <lineage>
        <taxon>Eukaryota</taxon>
        <taxon>Fungi</taxon>
        <taxon>Dikarya</taxon>
        <taxon>Basidiomycota</taxon>
        <taxon>Agaricomycotina</taxon>
        <taxon>Agaricomycetes</taxon>
        <taxon>Agaricomycetidae</taxon>
        <taxon>Agaricales</taxon>
        <taxon>Marasmiineae</taxon>
        <taxon>Mycenaceae</taxon>
        <taxon>Mycena</taxon>
    </lineage>
</organism>
<keyword evidence="2" id="KW-1185">Reference proteome</keyword>
<dbReference type="Proteomes" id="UP001295794">
    <property type="component" value="Unassembled WGS sequence"/>
</dbReference>